<dbReference type="Gene3D" id="2.60.120.620">
    <property type="entry name" value="q2cbj1_9rhob like domain"/>
    <property type="match status" value="1"/>
</dbReference>
<keyword evidence="1" id="KW-0560">Oxidoreductase</keyword>
<proteinExistence type="predicted"/>
<dbReference type="InterPro" id="IPR008775">
    <property type="entry name" value="Phytyl_CoA_dOase-like"/>
</dbReference>
<dbReference type="OrthoDB" id="9791262at2"/>
<protein>
    <submittedName>
        <fullName evidence="1">Phytanoyl-CoA dioxygenase</fullName>
    </submittedName>
</protein>
<evidence type="ECO:0000313" key="1">
    <source>
        <dbReference type="EMBL" id="RIV86914.1"/>
    </source>
</evidence>
<evidence type="ECO:0000313" key="2">
    <source>
        <dbReference type="Proteomes" id="UP000286576"/>
    </source>
</evidence>
<dbReference type="Pfam" id="PF05721">
    <property type="entry name" value="PhyH"/>
    <property type="match status" value="1"/>
</dbReference>
<reference evidence="1 2" key="1">
    <citation type="submission" date="2018-08" db="EMBL/GenBank/DDBJ databases">
        <title>Erythrobacter zhengii sp.nov., a bacterium isolated from deep-sea sediment.</title>
        <authorList>
            <person name="Fang C."/>
            <person name="Wu Y.-H."/>
            <person name="Sun C."/>
            <person name="Wang H."/>
            <person name="Cheng H."/>
            <person name="Meng F.-X."/>
            <person name="Wang C.-S."/>
            <person name="Xu X.-W."/>
        </authorList>
    </citation>
    <scope>NUCLEOTIDE SEQUENCE [LARGE SCALE GENOMIC DNA]</scope>
    <source>
        <strain evidence="1 2">V18</strain>
    </source>
</reference>
<accession>A0A418NTT5</accession>
<organism evidence="1 2">
    <name type="scientific">Aurantiacibacter zhengii</name>
    <dbReference type="NCBI Taxonomy" id="2307003"/>
    <lineage>
        <taxon>Bacteria</taxon>
        <taxon>Pseudomonadati</taxon>
        <taxon>Pseudomonadota</taxon>
        <taxon>Alphaproteobacteria</taxon>
        <taxon>Sphingomonadales</taxon>
        <taxon>Erythrobacteraceae</taxon>
        <taxon>Aurantiacibacter</taxon>
    </lineage>
</organism>
<keyword evidence="2" id="KW-1185">Reference proteome</keyword>
<dbReference type="SUPFAM" id="SSF51197">
    <property type="entry name" value="Clavaminate synthase-like"/>
    <property type="match status" value="1"/>
</dbReference>
<dbReference type="GO" id="GO:0016706">
    <property type="term" value="F:2-oxoglutarate-dependent dioxygenase activity"/>
    <property type="evidence" value="ECO:0007669"/>
    <property type="project" value="UniProtKB-ARBA"/>
</dbReference>
<dbReference type="EMBL" id="QXFL01000003">
    <property type="protein sequence ID" value="RIV86914.1"/>
    <property type="molecule type" value="Genomic_DNA"/>
</dbReference>
<dbReference type="Proteomes" id="UP000286576">
    <property type="component" value="Unassembled WGS sequence"/>
</dbReference>
<sequence length="156" mass="17161">MPARPVRAVLFDKTPSANWSLAWHQDRTVAVRHRADAEGFRHWTVKQGIPHVEPPFVLLSRMVTLRLHLDDVDETNAPLLIAPGSHRLGLIPESRITDVVAKCGSAACPAEAGDVWSYATPILHASAASRSTGHRRVLQVDYSADDLPAPLRWLPA</sequence>
<dbReference type="AlphaFoldDB" id="A0A418NTT5"/>
<keyword evidence="1" id="KW-0223">Dioxygenase</keyword>
<comment type="caution">
    <text evidence="1">The sequence shown here is derived from an EMBL/GenBank/DDBJ whole genome shotgun (WGS) entry which is preliminary data.</text>
</comment>
<name>A0A418NTT5_9SPHN</name>
<gene>
    <name evidence="1" type="ORF">D2V07_07995</name>
</gene>